<evidence type="ECO:0000256" key="11">
    <source>
        <dbReference type="ARBA" id="ARBA00023251"/>
    </source>
</evidence>
<dbReference type="Pfam" id="PF03706">
    <property type="entry name" value="LPG_synthase_TM"/>
    <property type="match status" value="1"/>
</dbReference>
<dbReference type="GO" id="GO:0050071">
    <property type="term" value="F:phosphatidylglycerol lysyltransferase activity"/>
    <property type="evidence" value="ECO:0007669"/>
    <property type="project" value="UniProtKB-EC"/>
</dbReference>
<sequence>MTAVRPMSARPAAPPPTPAPLPAEGLWPRLRGWLPALGALFLTVLVLAAIRLLLREVSYAELAAVVRGTPASHIGLALLATVASYVALMGYDWSGLRYVGARVPARVLALASFSGYALGNTVGLGVLTGGAVRMRLYAAAGIDAGRIGQLIAFIALAFGGGIVAVGAAALLWGAGQIEPIARIPAAGLELIAAAILVLTAAFIALCAWRRELSLFDRWTLRLPGPGLAAAQLLFSALDILAAAAALWFLMPQSDVGFPALTAFYAIAITLGVISHVPGGLGVFEAVILLAYRGHAPLEQVAGALVLYRAIYFLLPLFAAVGLLAWNELRVGVAQRVGRAATQLTPLFLSTLTFVVGVMLLVSGVTPATDEATELLALKVPLEVVEAAHFLGSIAGLALLFVARGLLHRLDAAWWTAVLITGLNFWLALPKGVALSEMAVLGFLLLVLLASRREFDRRASLFAGVLGWPWLVTVGIVVAAVSWLLFFVYDDVPYTSQLWWQFQFDAHAPRGLRALLAVVLAGLGFALWQLFRPASGRVAAPSAAELERAAAVLQAQPVVSACLALTGDKSFLFSESGRSFIMYGKRNRSWVSLYDPVGAQEEWPELVWRFIEMADEHGGRAVFYQVPPEQLSLYLDAGLRAYKLGEYASVDLRTFSTKGPKLAHLRHAVSKGERDGLSFQLLSPGEVPALLPQLRQISDAWLEHHQTREKSFSLGAFLPEYLQRSPVALALKDGKPVAFANLLVTGQREEIAVDLMRYGAEAPRGAMDYLFVRMLLHYQAEGYARFGLGMAPLSGFAKHPLAPRWHRFGSLLFGHGESFYNFQGLRAFKEKFAPEWEPRYLCAPGGLQPLLALMDIAALGSGGLRGVISK</sequence>
<feature type="transmembrane region" description="Helical" evidence="14">
    <location>
        <begin position="386"/>
        <end position="406"/>
    </location>
</feature>
<dbReference type="InterPro" id="IPR022791">
    <property type="entry name" value="L-PG_synthase/AglD"/>
</dbReference>
<evidence type="ECO:0000256" key="3">
    <source>
        <dbReference type="ARBA" id="ARBA00012014"/>
    </source>
</evidence>
<evidence type="ECO:0000256" key="2">
    <source>
        <dbReference type="ARBA" id="ARBA00008627"/>
    </source>
</evidence>
<dbReference type="InterPro" id="IPR016181">
    <property type="entry name" value="Acyl_CoA_acyltransferase"/>
</dbReference>
<evidence type="ECO:0000256" key="4">
    <source>
        <dbReference type="ARBA" id="ARBA00021546"/>
    </source>
</evidence>
<gene>
    <name evidence="16" type="ORF">C3942_13765</name>
</gene>
<evidence type="ECO:0000313" key="17">
    <source>
        <dbReference type="Proteomes" id="UP000238220"/>
    </source>
</evidence>
<dbReference type="GO" id="GO:0005886">
    <property type="term" value="C:plasma membrane"/>
    <property type="evidence" value="ECO:0007669"/>
    <property type="project" value="UniProtKB-SubCell"/>
</dbReference>
<comment type="caution">
    <text evidence="16">The sequence shown here is derived from an EMBL/GenBank/DDBJ whole genome shotgun (WGS) entry which is preliminary data.</text>
</comment>
<protein>
    <recommendedName>
        <fullName evidence="4">Phosphatidylglycerol lysyltransferase</fullName>
        <ecNumber evidence="3">2.3.2.3</ecNumber>
    </recommendedName>
    <alternativeName>
        <fullName evidence="12">Lysylphosphatidylglycerol synthase</fullName>
    </alternativeName>
</protein>
<comment type="catalytic activity">
    <reaction evidence="13">
        <text>L-lysyl-tRNA(Lys) + a 1,2-diacyl-sn-glycero-3-phospho-(1'-sn-glycerol) = a 1,2-diacyl-sn-glycero-3-phospho-1'-(3'-O-L-lysyl)-sn-glycerol + tRNA(Lys)</text>
        <dbReference type="Rhea" id="RHEA:10668"/>
        <dbReference type="Rhea" id="RHEA-COMP:9696"/>
        <dbReference type="Rhea" id="RHEA-COMP:9697"/>
        <dbReference type="ChEBI" id="CHEBI:64716"/>
        <dbReference type="ChEBI" id="CHEBI:75792"/>
        <dbReference type="ChEBI" id="CHEBI:78442"/>
        <dbReference type="ChEBI" id="CHEBI:78529"/>
        <dbReference type="EC" id="2.3.2.3"/>
    </reaction>
</comment>
<dbReference type="Proteomes" id="UP000238220">
    <property type="component" value="Unassembled WGS sequence"/>
</dbReference>
<evidence type="ECO:0000256" key="14">
    <source>
        <dbReference type="SAM" id="Phobius"/>
    </source>
</evidence>
<feature type="transmembrane region" description="Helical" evidence="14">
    <location>
        <begin position="346"/>
        <end position="366"/>
    </location>
</feature>
<dbReference type="InterPro" id="IPR024320">
    <property type="entry name" value="LPG_synthase_C"/>
</dbReference>
<feature type="transmembrane region" description="Helical" evidence="14">
    <location>
        <begin position="186"/>
        <end position="208"/>
    </location>
</feature>
<dbReference type="OrthoDB" id="145485at2"/>
<evidence type="ECO:0000256" key="10">
    <source>
        <dbReference type="ARBA" id="ARBA00023136"/>
    </source>
</evidence>
<evidence type="ECO:0000256" key="5">
    <source>
        <dbReference type="ARBA" id="ARBA00022475"/>
    </source>
</evidence>
<keyword evidence="7 14" id="KW-0812">Transmembrane</keyword>
<evidence type="ECO:0000256" key="12">
    <source>
        <dbReference type="ARBA" id="ARBA00031899"/>
    </source>
</evidence>
<keyword evidence="6" id="KW-0808">Transferase</keyword>
<feature type="transmembrane region" description="Helical" evidence="14">
    <location>
        <begin position="105"/>
        <end position="127"/>
    </location>
</feature>
<dbReference type="GO" id="GO:0055091">
    <property type="term" value="P:phospholipid homeostasis"/>
    <property type="evidence" value="ECO:0007669"/>
    <property type="project" value="TreeGrafter"/>
</dbReference>
<keyword evidence="17" id="KW-1185">Reference proteome</keyword>
<feature type="transmembrane region" description="Helical" evidence="14">
    <location>
        <begin position="74"/>
        <end position="93"/>
    </location>
</feature>
<name>A0A2S5TEB6_9GAMM</name>
<feature type="domain" description="Phosphatidylglycerol lysyltransferase C-terminal" evidence="15">
    <location>
        <begin position="559"/>
        <end position="842"/>
    </location>
</feature>
<feature type="transmembrane region" description="Helical" evidence="14">
    <location>
        <begin position="147"/>
        <end position="174"/>
    </location>
</feature>
<organism evidence="16 17">
    <name type="scientific">Solimonas fluminis</name>
    <dbReference type="NCBI Taxonomy" id="2086571"/>
    <lineage>
        <taxon>Bacteria</taxon>
        <taxon>Pseudomonadati</taxon>
        <taxon>Pseudomonadota</taxon>
        <taxon>Gammaproteobacteria</taxon>
        <taxon>Nevskiales</taxon>
        <taxon>Nevskiaceae</taxon>
        <taxon>Solimonas</taxon>
    </lineage>
</organism>
<dbReference type="Pfam" id="PF09924">
    <property type="entry name" value="LPG_synthase_C"/>
    <property type="match status" value="1"/>
</dbReference>
<comment type="subcellular location">
    <subcellularLocation>
        <location evidence="1">Cell membrane</location>
        <topology evidence="1">Multi-pass membrane protein</topology>
    </subcellularLocation>
</comment>
<dbReference type="AlphaFoldDB" id="A0A2S5TEB6"/>
<reference evidence="16 17" key="1">
    <citation type="submission" date="2018-02" db="EMBL/GenBank/DDBJ databases">
        <title>Genome sequencing of Solimonas sp. HR-BB.</title>
        <authorList>
            <person name="Lee Y."/>
            <person name="Jeon C.O."/>
        </authorList>
    </citation>
    <scope>NUCLEOTIDE SEQUENCE [LARGE SCALE GENOMIC DNA]</scope>
    <source>
        <strain evidence="16 17">HR-BB</strain>
    </source>
</reference>
<dbReference type="GO" id="GO:0006629">
    <property type="term" value="P:lipid metabolic process"/>
    <property type="evidence" value="ECO:0007669"/>
    <property type="project" value="UniProtKB-KW"/>
</dbReference>
<evidence type="ECO:0000256" key="8">
    <source>
        <dbReference type="ARBA" id="ARBA00022989"/>
    </source>
</evidence>
<dbReference type="InterPro" id="IPR051211">
    <property type="entry name" value="PG_lysyltransferase"/>
</dbReference>
<feature type="transmembrane region" description="Helical" evidence="14">
    <location>
        <begin position="434"/>
        <end position="450"/>
    </location>
</feature>
<feature type="transmembrane region" description="Helical" evidence="14">
    <location>
        <begin position="411"/>
        <end position="428"/>
    </location>
</feature>
<dbReference type="PANTHER" id="PTHR34697:SF2">
    <property type="entry name" value="PHOSPHATIDYLGLYCEROL LYSYLTRANSFERASE"/>
    <property type="match status" value="1"/>
</dbReference>
<keyword evidence="8 14" id="KW-1133">Transmembrane helix</keyword>
<accession>A0A2S5TEB6</accession>
<keyword evidence="11" id="KW-0046">Antibiotic resistance</keyword>
<dbReference type="EC" id="2.3.2.3" evidence="3"/>
<feature type="transmembrane region" description="Helical" evidence="14">
    <location>
        <begin position="462"/>
        <end position="488"/>
    </location>
</feature>
<dbReference type="EMBL" id="PSNW01000007">
    <property type="protein sequence ID" value="PPE73333.1"/>
    <property type="molecule type" value="Genomic_DNA"/>
</dbReference>
<keyword evidence="9" id="KW-0443">Lipid metabolism</keyword>
<keyword evidence="5" id="KW-1003">Cell membrane</keyword>
<dbReference type="NCBIfam" id="NF033480">
    <property type="entry name" value="bifunc_MprF"/>
    <property type="match status" value="1"/>
</dbReference>
<evidence type="ECO:0000256" key="7">
    <source>
        <dbReference type="ARBA" id="ARBA00022692"/>
    </source>
</evidence>
<evidence type="ECO:0000256" key="1">
    <source>
        <dbReference type="ARBA" id="ARBA00004651"/>
    </source>
</evidence>
<feature type="transmembrane region" description="Helical" evidence="14">
    <location>
        <begin position="228"/>
        <end position="250"/>
    </location>
</feature>
<evidence type="ECO:0000313" key="16">
    <source>
        <dbReference type="EMBL" id="PPE73333.1"/>
    </source>
</evidence>
<dbReference type="PANTHER" id="PTHR34697">
    <property type="entry name" value="PHOSPHATIDYLGLYCEROL LYSYLTRANSFERASE"/>
    <property type="match status" value="1"/>
</dbReference>
<comment type="similarity">
    <text evidence="2">Belongs to the LPG synthase family.</text>
</comment>
<evidence type="ECO:0000259" key="15">
    <source>
        <dbReference type="Pfam" id="PF09924"/>
    </source>
</evidence>
<evidence type="ECO:0000256" key="13">
    <source>
        <dbReference type="ARBA" id="ARBA00047540"/>
    </source>
</evidence>
<evidence type="ECO:0000256" key="6">
    <source>
        <dbReference type="ARBA" id="ARBA00022679"/>
    </source>
</evidence>
<evidence type="ECO:0000256" key="9">
    <source>
        <dbReference type="ARBA" id="ARBA00023098"/>
    </source>
</evidence>
<feature type="transmembrane region" description="Helical" evidence="14">
    <location>
        <begin position="511"/>
        <end position="530"/>
    </location>
</feature>
<feature type="transmembrane region" description="Helical" evidence="14">
    <location>
        <begin position="262"/>
        <end position="291"/>
    </location>
</feature>
<feature type="transmembrane region" description="Helical" evidence="14">
    <location>
        <begin position="33"/>
        <end position="54"/>
    </location>
</feature>
<feature type="transmembrane region" description="Helical" evidence="14">
    <location>
        <begin position="303"/>
        <end position="325"/>
    </location>
</feature>
<keyword evidence="10 14" id="KW-0472">Membrane</keyword>
<dbReference type="GO" id="GO:0046677">
    <property type="term" value="P:response to antibiotic"/>
    <property type="evidence" value="ECO:0007669"/>
    <property type="project" value="UniProtKB-KW"/>
</dbReference>
<proteinExistence type="inferred from homology"/>
<dbReference type="SUPFAM" id="SSF55729">
    <property type="entry name" value="Acyl-CoA N-acyltransferases (Nat)"/>
    <property type="match status" value="1"/>
</dbReference>